<keyword evidence="10" id="KW-0505">Motor protein</keyword>
<dbReference type="GO" id="GO:0005930">
    <property type="term" value="C:axoneme"/>
    <property type="evidence" value="ECO:0007669"/>
    <property type="project" value="TreeGrafter"/>
</dbReference>
<dbReference type="Proteomes" id="UP001292094">
    <property type="component" value="Unassembled WGS sequence"/>
</dbReference>
<evidence type="ECO:0000256" key="2">
    <source>
        <dbReference type="ARBA" id="ARBA00006831"/>
    </source>
</evidence>
<accession>A0AAE1QNL7</accession>
<dbReference type="GO" id="GO:0005868">
    <property type="term" value="C:cytoplasmic dynein complex"/>
    <property type="evidence" value="ECO:0007669"/>
    <property type="project" value="InterPro"/>
</dbReference>
<keyword evidence="11" id="KW-0206">Cytoskeleton</keyword>
<evidence type="ECO:0000256" key="12">
    <source>
        <dbReference type="ARBA" id="ARBA00023273"/>
    </source>
</evidence>
<sequence length="401" mass="43408">MVRVSSSSSGRGDTSSGSGLSVWDLAVVEARGKRQERALNTTQHNGGDSDKAPREATLIFVGPRSAGKTTLLQRFLDREEVPRHTLALEYTYGRKTGRTLVKDVCHLWEVGGSGEGLNRGTGGAPHPLLSPPLTPRSLPSLTVVLLVDLSRPKALWKNLMTTLRQVKEAVNKAVERSPGAKERLEALATRRVTSAVTKGPILEGDSVDDSGGDVGDGGGEVEPFPVPLVLMGGKYDIFQDFQPEEKKLICRALRYVAHTNGATIQFFSAKDPGLVKKAKELLGHFAFGTAESRSLSQDYNKPLIIPAGSDSLEAICQGEKHDLQSWGRALETRYVPEGGEEEGEREGGGGGGGGIPEDPARDPTYAEHDVDNLRAQKDEELERIRREVGRSSTRWAELDLP</sequence>
<evidence type="ECO:0000256" key="9">
    <source>
        <dbReference type="ARBA" id="ARBA00023069"/>
    </source>
</evidence>
<comment type="subcellular location">
    <subcellularLocation>
        <location evidence="1">Cytoplasm</location>
        <location evidence="1">Cytoskeleton</location>
        <location evidence="1">Cilium basal body</location>
    </subcellularLocation>
</comment>
<evidence type="ECO:0000313" key="14">
    <source>
        <dbReference type="EMBL" id="KAK4328422.1"/>
    </source>
</evidence>
<organism evidence="14 15">
    <name type="scientific">Petrolisthes manimaculis</name>
    <dbReference type="NCBI Taxonomy" id="1843537"/>
    <lineage>
        <taxon>Eukaryota</taxon>
        <taxon>Metazoa</taxon>
        <taxon>Ecdysozoa</taxon>
        <taxon>Arthropoda</taxon>
        <taxon>Crustacea</taxon>
        <taxon>Multicrustacea</taxon>
        <taxon>Malacostraca</taxon>
        <taxon>Eumalacostraca</taxon>
        <taxon>Eucarida</taxon>
        <taxon>Decapoda</taxon>
        <taxon>Pleocyemata</taxon>
        <taxon>Anomura</taxon>
        <taxon>Galatheoidea</taxon>
        <taxon>Porcellanidae</taxon>
        <taxon>Petrolisthes</taxon>
    </lineage>
</organism>
<dbReference type="GO" id="GO:0005874">
    <property type="term" value="C:microtubule"/>
    <property type="evidence" value="ECO:0007669"/>
    <property type="project" value="UniProtKB-KW"/>
</dbReference>
<evidence type="ECO:0000256" key="4">
    <source>
        <dbReference type="ARBA" id="ARBA00022473"/>
    </source>
</evidence>
<evidence type="ECO:0000256" key="3">
    <source>
        <dbReference type="ARBA" id="ARBA00018863"/>
    </source>
</evidence>
<dbReference type="PANTHER" id="PTHR13236">
    <property type="entry name" value="DYNEIN 2 LIGHT INTERMEDIATE CHAIN, ISOFORM 2"/>
    <property type="match status" value="1"/>
</dbReference>
<gene>
    <name evidence="14" type="ORF">Pmani_001170</name>
</gene>
<keyword evidence="4" id="KW-0217">Developmental protein</keyword>
<comment type="caution">
    <text evidence="14">The sequence shown here is derived from an EMBL/GenBank/DDBJ whole genome shotgun (WGS) entry which is preliminary data.</text>
</comment>
<dbReference type="GO" id="GO:0035735">
    <property type="term" value="P:intraciliary transport involved in cilium assembly"/>
    <property type="evidence" value="ECO:0007669"/>
    <property type="project" value="InterPro"/>
</dbReference>
<evidence type="ECO:0000256" key="13">
    <source>
        <dbReference type="SAM" id="MobiDB-lite"/>
    </source>
</evidence>
<dbReference type="PANTHER" id="PTHR13236:SF0">
    <property type="entry name" value="CYTOPLASMIC DYNEIN 2 LIGHT INTERMEDIATE CHAIN 1"/>
    <property type="match status" value="1"/>
</dbReference>
<name>A0AAE1QNL7_9EUCA</name>
<evidence type="ECO:0000256" key="1">
    <source>
        <dbReference type="ARBA" id="ARBA00004120"/>
    </source>
</evidence>
<dbReference type="GO" id="GO:0036064">
    <property type="term" value="C:ciliary basal body"/>
    <property type="evidence" value="ECO:0007669"/>
    <property type="project" value="TreeGrafter"/>
</dbReference>
<keyword evidence="7" id="KW-0970">Cilium biogenesis/degradation</keyword>
<dbReference type="Gene3D" id="3.40.50.300">
    <property type="entry name" value="P-loop containing nucleotide triphosphate hydrolases"/>
    <property type="match status" value="1"/>
</dbReference>
<dbReference type="SUPFAM" id="SSF52540">
    <property type="entry name" value="P-loop containing nucleoside triphosphate hydrolases"/>
    <property type="match status" value="1"/>
</dbReference>
<keyword evidence="9" id="KW-0969">Cilium</keyword>
<evidence type="ECO:0000256" key="5">
    <source>
        <dbReference type="ARBA" id="ARBA00022490"/>
    </source>
</evidence>
<dbReference type="GO" id="GO:0045504">
    <property type="term" value="F:dynein heavy chain binding"/>
    <property type="evidence" value="ECO:0007669"/>
    <property type="project" value="TreeGrafter"/>
</dbReference>
<comment type="similarity">
    <text evidence="2">Belongs to the dynein light intermediate chain family.</text>
</comment>
<keyword evidence="5" id="KW-0963">Cytoplasm</keyword>
<keyword evidence="15" id="KW-1185">Reference proteome</keyword>
<dbReference type="EMBL" id="JAWZYT010000077">
    <property type="protein sequence ID" value="KAK4328422.1"/>
    <property type="molecule type" value="Genomic_DNA"/>
</dbReference>
<dbReference type="GO" id="GO:0035721">
    <property type="term" value="P:intraciliary retrograde transport"/>
    <property type="evidence" value="ECO:0007669"/>
    <property type="project" value="InterPro"/>
</dbReference>
<keyword evidence="8" id="KW-0243">Dynein</keyword>
<evidence type="ECO:0000256" key="6">
    <source>
        <dbReference type="ARBA" id="ARBA00022701"/>
    </source>
</evidence>
<reference evidence="14" key="1">
    <citation type="submission" date="2023-11" db="EMBL/GenBank/DDBJ databases">
        <title>Genome assemblies of two species of porcelain crab, Petrolisthes cinctipes and Petrolisthes manimaculis (Anomura: Porcellanidae).</title>
        <authorList>
            <person name="Angst P."/>
        </authorList>
    </citation>
    <scope>NUCLEOTIDE SEQUENCE</scope>
    <source>
        <strain evidence="14">PB745_02</strain>
        <tissue evidence="14">Gill</tissue>
    </source>
</reference>
<evidence type="ECO:0000256" key="10">
    <source>
        <dbReference type="ARBA" id="ARBA00023175"/>
    </source>
</evidence>
<evidence type="ECO:0000256" key="8">
    <source>
        <dbReference type="ARBA" id="ARBA00023017"/>
    </source>
</evidence>
<feature type="region of interest" description="Disordered" evidence="13">
    <location>
        <begin position="334"/>
        <end position="378"/>
    </location>
</feature>
<dbReference type="AlphaFoldDB" id="A0AAE1QNL7"/>
<keyword evidence="6" id="KW-0493">Microtubule</keyword>
<evidence type="ECO:0000313" key="15">
    <source>
        <dbReference type="Proteomes" id="UP001292094"/>
    </source>
</evidence>
<evidence type="ECO:0000256" key="7">
    <source>
        <dbReference type="ARBA" id="ARBA00022794"/>
    </source>
</evidence>
<keyword evidence="12" id="KW-0966">Cell projection</keyword>
<dbReference type="InterPro" id="IPR027417">
    <property type="entry name" value="P-loop_NTPase"/>
</dbReference>
<proteinExistence type="inferred from homology"/>
<feature type="compositionally biased region" description="Basic and acidic residues" evidence="13">
    <location>
        <begin position="358"/>
        <end position="378"/>
    </location>
</feature>
<evidence type="ECO:0000256" key="11">
    <source>
        <dbReference type="ARBA" id="ARBA00023212"/>
    </source>
</evidence>
<dbReference type="InterPro" id="IPR040045">
    <property type="entry name" value="DYNC2LI1"/>
</dbReference>
<protein>
    <recommendedName>
        <fullName evidence="3">Cytoplasmic dynein 2 light intermediate chain 1</fullName>
    </recommendedName>
</protein>